<evidence type="ECO:0000256" key="8">
    <source>
        <dbReference type="SAM" id="Phobius"/>
    </source>
</evidence>
<keyword evidence="5" id="KW-0406">Ion transport</keyword>
<dbReference type="InterPro" id="IPR028325">
    <property type="entry name" value="VG_K_chnl"/>
</dbReference>
<dbReference type="SUPFAM" id="SSF53850">
    <property type="entry name" value="Periplasmic binding protein-like II"/>
    <property type="match status" value="1"/>
</dbReference>
<dbReference type="GO" id="GO:0005251">
    <property type="term" value="F:delayed rectifier potassium channel activity"/>
    <property type="evidence" value="ECO:0007669"/>
    <property type="project" value="TreeGrafter"/>
</dbReference>
<keyword evidence="2" id="KW-0813">Transport</keyword>
<evidence type="ECO:0000256" key="2">
    <source>
        <dbReference type="ARBA" id="ARBA00022448"/>
    </source>
</evidence>
<organism evidence="11 12">
    <name type="scientific">Clytia hemisphaerica</name>
    <dbReference type="NCBI Taxonomy" id="252671"/>
    <lineage>
        <taxon>Eukaryota</taxon>
        <taxon>Metazoa</taxon>
        <taxon>Cnidaria</taxon>
        <taxon>Hydrozoa</taxon>
        <taxon>Hydroidolina</taxon>
        <taxon>Leptothecata</taxon>
        <taxon>Obeliida</taxon>
        <taxon>Clytiidae</taxon>
        <taxon>Clytia</taxon>
    </lineage>
</organism>
<evidence type="ECO:0000256" key="9">
    <source>
        <dbReference type="SAM" id="SignalP"/>
    </source>
</evidence>
<dbReference type="GeneID" id="136814908"/>
<feature type="transmembrane region" description="Helical" evidence="8">
    <location>
        <begin position="431"/>
        <end position="451"/>
    </location>
</feature>
<feature type="signal peptide" evidence="9">
    <location>
        <begin position="1"/>
        <end position="24"/>
    </location>
</feature>
<proteinExistence type="predicted"/>
<feature type="transmembrane region" description="Helical" evidence="8">
    <location>
        <begin position="205"/>
        <end position="222"/>
    </location>
</feature>
<evidence type="ECO:0000313" key="11">
    <source>
        <dbReference type="EnsemblMetazoa" id="CLYHEMP024598.1"/>
    </source>
</evidence>
<dbReference type="Proteomes" id="UP000594262">
    <property type="component" value="Unplaced"/>
</dbReference>
<dbReference type="PANTHER" id="PTHR11537">
    <property type="entry name" value="VOLTAGE-GATED POTASSIUM CHANNEL"/>
    <property type="match status" value="1"/>
</dbReference>
<dbReference type="SUPFAM" id="SSF81324">
    <property type="entry name" value="Voltage-gated potassium channels"/>
    <property type="match status" value="1"/>
</dbReference>
<comment type="subcellular location">
    <subcellularLocation>
        <location evidence="1">Membrane</location>
        <topology evidence="1">Multi-pass membrane protein</topology>
    </subcellularLocation>
</comment>
<evidence type="ECO:0000259" key="10">
    <source>
        <dbReference type="Pfam" id="PF07885"/>
    </source>
</evidence>
<keyword evidence="12" id="KW-1185">Reference proteome</keyword>
<evidence type="ECO:0000256" key="1">
    <source>
        <dbReference type="ARBA" id="ARBA00004141"/>
    </source>
</evidence>
<keyword evidence="7" id="KW-0407">Ion channel</keyword>
<evidence type="ECO:0000256" key="6">
    <source>
        <dbReference type="ARBA" id="ARBA00023136"/>
    </source>
</evidence>
<feature type="domain" description="Potassium channel" evidence="10">
    <location>
        <begin position="209"/>
        <end position="290"/>
    </location>
</feature>
<dbReference type="RefSeq" id="XP_066927432.1">
    <property type="nucleotide sequence ID" value="XM_067071331.1"/>
</dbReference>
<evidence type="ECO:0000256" key="4">
    <source>
        <dbReference type="ARBA" id="ARBA00022989"/>
    </source>
</evidence>
<feature type="chain" id="PRO_5029887958" description="Potassium channel domain-containing protein" evidence="9">
    <location>
        <begin position="25"/>
        <end position="483"/>
    </location>
</feature>
<dbReference type="Gene3D" id="1.10.287.70">
    <property type="match status" value="1"/>
</dbReference>
<dbReference type="Pfam" id="PF07885">
    <property type="entry name" value="Ion_trans_2"/>
    <property type="match status" value="1"/>
</dbReference>
<dbReference type="Gene3D" id="3.40.190.10">
    <property type="entry name" value="Periplasmic binding protein-like II"/>
    <property type="match status" value="1"/>
</dbReference>
<dbReference type="AlphaFoldDB" id="A0A7M5XKM9"/>
<keyword evidence="6 8" id="KW-0472">Membrane</keyword>
<evidence type="ECO:0000256" key="5">
    <source>
        <dbReference type="ARBA" id="ARBA00023065"/>
    </source>
</evidence>
<keyword evidence="3 8" id="KW-0812">Transmembrane</keyword>
<evidence type="ECO:0000256" key="3">
    <source>
        <dbReference type="ARBA" id="ARBA00022692"/>
    </source>
</evidence>
<dbReference type="GO" id="GO:0008076">
    <property type="term" value="C:voltage-gated potassium channel complex"/>
    <property type="evidence" value="ECO:0007669"/>
    <property type="project" value="InterPro"/>
</dbReference>
<feature type="transmembrane region" description="Helical" evidence="8">
    <location>
        <begin position="268"/>
        <end position="287"/>
    </location>
</feature>
<name>A0A7M5XKM9_9CNID</name>
<protein>
    <recommendedName>
        <fullName evidence="10">Potassium channel domain-containing protein</fullName>
    </recommendedName>
</protein>
<accession>A0A7M5XKM9</accession>
<sequence length="483" mass="55680">MSANQKKVLFSAILLFMYVNITNSVGENTHWNTTKPQAAPLVEFFYWNVDPFFHVTRNFSKTHGILHESFKKAAIYCNKAITGFELDLNCDPHSMTGSTPKRHFVRYQKTAIGHQPFHAILFDSNRTNLLHYQRPKYHPECSKPVLQMWATIYTDKSKEWFSNHLKDLTMYQLMVSKKVAVIMPRDKIDITYKVLKGIKSCTEPLLLSIIFSLIFGIFLWFCEHRYNEDIDRDFFKGAPDSMWCSFVSMTTVGYGDIYPCTIIGRVSMIIWVTVGLVMIAVMCGTVFDTLGNAPEIYGKRIAVIPNTAVEKFAKSNLNGVIVPGPTYRDLYSKVQEGIADAALVSSDVYVAYQREFRSHDKHDVKLHVVQEFEVDQPVFVATDLRNKTESMDKLYKCLVKENENLIFHIPSVQQPLQVRIDSIDFSNFDRVYLYLFIAILVCFLLCASLHIKNVKMNVKNSINNNKPIPLKEVLERNWKLDKN</sequence>
<reference evidence="11" key="1">
    <citation type="submission" date="2021-01" db="UniProtKB">
        <authorList>
            <consortium name="EnsemblMetazoa"/>
        </authorList>
    </citation>
    <scope>IDENTIFICATION</scope>
</reference>
<dbReference type="OrthoDB" id="297496at2759"/>
<keyword evidence="4 8" id="KW-1133">Transmembrane helix</keyword>
<dbReference type="PANTHER" id="PTHR11537:SF252">
    <property type="entry name" value="POTASSIUM VOLTAGE-GATED CHANNEL PROTEIN SHAW"/>
    <property type="match status" value="1"/>
</dbReference>
<evidence type="ECO:0000313" key="12">
    <source>
        <dbReference type="Proteomes" id="UP000594262"/>
    </source>
</evidence>
<dbReference type="EnsemblMetazoa" id="CLYHEMT024598.1">
    <property type="protein sequence ID" value="CLYHEMP024598.1"/>
    <property type="gene ID" value="CLYHEMG024598"/>
</dbReference>
<keyword evidence="9" id="KW-0732">Signal</keyword>
<dbReference type="GO" id="GO:0001508">
    <property type="term" value="P:action potential"/>
    <property type="evidence" value="ECO:0007669"/>
    <property type="project" value="TreeGrafter"/>
</dbReference>
<evidence type="ECO:0000256" key="7">
    <source>
        <dbReference type="ARBA" id="ARBA00023303"/>
    </source>
</evidence>
<dbReference type="InterPro" id="IPR013099">
    <property type="entry name" value="K_chnl_dom"/>
</dbReference>